<reference evidence="2 3" key="1">
    <citation type="submission" date="2024-04" db="EMBL/GenBank/DDBJ databases">
        <title>Phyllosticta paracitricarpa is synonymous to the EU quarantine fungus P. citricarpa based on phylogenomic analyses.</title>
        <authorList>
            <consortium name="Lawrence Berkeley National Laboratory"/>
            <person name="Van Ingen-Buijs V.A."/>
            <person name="Van Westerhoven A.C."/>
            <person name="Haridas S."/>
            <person name="Skiadas P."/>
            <person name="Martin F."/>
            <person name="Groenewald J.Z."/>
            <person name="Crous P.W."/>
            <person name="Seidl M.F."/>
        </authorList>
    </citation>
    <scope>NUCLEOTIDE SEQUENCE [LARGE SCALE GENOMIC DNA]</scope>
    <source>
        <strain evidence="2 3">CBS 123374</strain>
    </source>
</reference>
<name>A0ABR1YR10_9PEZI</name>
<feature type="region of interest" description="Disordered" evidence="1">
    <location>
        <begin position="563"/>
        <end position="595"/>
    </location>
</feature>
<accession>A0ABR1YR10</accession>
<feature type="compositionally biased region" description="Polar residues" evidence="1">
    <location>
        <begin position="563"/>
        <end position="572"/>
    </location>
</feature>
<dbReference type="Proteomes" id="UP001492380">
    <property type="component" value="Unassembled WGS sequence"/>
</dbReference>
<evidence type="ECO:0000256" key="1">
    <source>
        <dbReference type="SAM" id="MobiDB-lite"/>
    </source>
</evidence>
<dbReference type="EMBL" id="JBBWRZ010000005">
    <property type="protein sequence ID" value="KAK8235864.1"/>
    <property type="molecule type" value="Genomic_DNA"/>
</dbReference>
<keyword evidence="3" id="KW-1185">Reference proteome</keyword>
<evidence type="ECO:0000313" key="3">
    <source>
        <dbReference type="Proteomes" id="UP001492380"/>
    </source>
</evidence>
<comment type="caution">
    <text evidence="2">The sequence shown here is derived from an EMBL/GenBank/DDBJ whole genome shotgun (WGS) entry which is preliminary data.</text>
</comment>
<proteinExistence type="predicted"/>
<evidence type="ECO:0000313" key="2">
    <source>
        <dbReference type="EMBL" id="KAK8235864.1"/>
    </source>
</evidence>
<gene>
    <name evidence="2" type="ORF">HDK90DRAFT_552632</name>
</gene>
<sequence length="824" mass="92624">MAYQESATNILRLTSPGFTSWKARCSELFVEMTEHCECYATTNWTSAFAWEYDYDKACGIDALHDNMEDSGLERNQEHDRDVDDCGCQFMFETSYCHDEEPAGLINSYDASMIQANPRASDLDSFDLDEHETADYDCDLSDDSDSDSFSSDEIMYETTSNYHPGWTKDFSPSLNPKHSTPPEVMEWAAWPPIYKSLEDIKHRIKCSLHKTVCVKAALAHVDFVPLGDYKFPYGATGHLRPLPRLPRSNSSYERDLIEDKGSAENYLRWREYLGLAGYSQGQSWLLDRNLEMWTNLEVYTSDFYKRSMIRDFPPGMVDKQSTSRFTPFTTTDWVGALTRKCRYARLFLGDLRLFLVPISVFGLKHASVGDSMFAIHHACRCPMPLFNHSTPPHQLLPLPPPSSQPLSYRIICSELLHCYKRSSSCPAHLPSSTSLRSILRSQVFSRHTHRASSCRPPWPLNASQKMALIESRRLSALGRRNVKICTSGFPDIATATTKSTGRALSSGSWTTTKRVASTRGKTTLKKAEISNIIDVHSVLRLSKTTRRFPTMVLRTSTTTPICLTPSLANSNGQREGPAAGPYELRSPSLDSQSNELYSGSPIVESYDTGEHDTEGYDSQGFDAEGFDANSYNAEGFDVDGYDAEGYDVDGFDAEGYDAEGHDVDGYNAEGLDAEGLEVEDQAMEDCNVVYHGLGDRGMGDPNMGDHDMGDYNDDIDSDDSYEFSSDEESFVFEPRSEYHPGWTKDLSPSLNPNHSTPPEVMKWVAWPAIYDSLDQIQSRVHYPLRKVACVRAALTHVDFVPLADYKFPYGAMGKLRPLHQLPNKK</sequence>
<protein>
    <submittedName>
        <fullName evidence="2">Uncharacterized protein</fullName>
    </submittedName>
</protein>
<organism evidence="2 3">
    <name type="scientific">Phyllosticta capitalensis</name>
    <dbReference type="NCBI Taxonomy" id="121624"/>
    <lineage>
        <taxon>Eukaryota</taxon>
        <taxon>Fungi</taxon>
        <taxon>Dikarya</taxon>
        <taxon>Ascomycota</taxon>
        <taxon>Pezizomycotina</taxon>
        <taxon>Dothideomycetes</taxon>
        <taxon>Dothideomycetes incertae sedis</taxon>
        <taxon>Botryosphaeriales</taxon>
        <taxon>Phyllostictaceae</taxon>
        <taxon>Phyllosticta</taxon>
    </lineage>
</organism>